<dbReference type="AlphaFoldDB" id="A0A4P6USH0"/>
<organism evidence="4 5">
    <name type="scientific">Ureibacillus thermophilus</name>
    <dbReference type="NCBI Taxonomy" id="367743"/>
    <lineage>
        <taxon>Bacteria</taxon>
        <taxon>Bacillati</taxon>
        <taxon>Bacillota</taxon>
        <taxon>Bacilli</taxon>
        <taxon>Bacillales</taxon>
        <taxon>Caryophanaceae</taxon>
        <taxon>Ureibacillus</taxon>
    </lineage>
</organism>
<dbReference type="RefSeq" id="WP_208650761.1">
    <property type="nucleotide sequence ID" value="NZ_CP036528.1"/>
</dbReference>
<accession>A0A4P6USH0</accession>
<dbReference type="SUPFAM" id="SSF55729">
    <property type="entry name" value="Acyl-CoA N-acyltransferases (Nat)"/>
    <property type="match status" value="1"/>
</dbReference>
<keyword evidence="2" id="KW-0012">Acyltransferase</keyword>
<reference evidence="4 5" key="1">
    <citation type="submission" date="2019-02" db="EMBL/GenBank/DDBJ databases">
        <title>Ureibacillus thermophilus.</title>
        <authorList>
            <person name="Sunny J.S."/>
            <person name="Natarajan A."/>
            <person name="Saleena L.M."/>
        </authorList>
    </citation>
    <scope>NUCLEOTIDE SEQUENCE [LARGE SCALE GENOMIC DNA]</scope>
    <source>
        <strain evidence="4 5">LM102</strain>
    </source>
</reference>
<dbReference type="KEGG" id="uth:DKZ56_00255"/>
<protein>
    <submittedName>
        <fullName evidence="4">GNAT family N-acetyltransferase</fullName>
    </submittedName>
</protein>
<dbReference type="Pfam" id="PF00583">
    <property type="entry name" value="Acetyltransf_1"/>
    <property type="match status" value="1"/>
</dbReference>
<evidence type="ECO:0000256" key="1">
    <source>
        <dbReference type="ARBA" id="ARBA00022679"/>
    </source>
</evidence>
<dbReference type="PANTHER" id="PTHR10545">
    <property type="entry name" value="DIAMINE N-ACETYLTRANSFERASE"/>
    <property type="match status" value="1"/>
</dbReference>
<dbReference type="PROSITE" id="PS51186">
    <property type="entry name" value="GNAT"/>
    <property type="match status" value="1"/>
</dbReference>
<keyword evidence="1 4" id="KW-0808">Transferase</keyword>
<name>A0A4P6USH0_9BACL</name>
<dbReference type="PANTHER" id="PTHR10545:SF29">
    <property type="entry name" value="GH14572P-RELATED"/>
    <property type="match status" value="1"/>
</dbReference>
<gene>
    <name evidence="4" type="ORF">DKZ56_00255</name>
</gene>
<dbReference type="Proteomes" id="UP000291151">
    <property type="component" value="Chromosome"/>
</dbReference>
<evidence type="ECO:0000313" key="5">
    <source>
        <dbReference type="Proteomes" id="UP000291151"/>
    </source>
</evidence>
<dbReference type="InterPro" id="IPR000182">
    <property type="entry name" value="GNAT_dom"/>
</dbReference>
<evidence type="ECO:0000256" key="2">
    <source>
        <dbReference type="ARBA" id="ARBA00023315"/>
    </source>
</evidence>
<dbReference type="InterPro" id="IPR016181">
    <property type="entry name" value="Acyl_CoA_acyltransferase"/>
</dbReference>
<feature type="domain" description="N-acetyltransferase" evidence="3">
    <location>
        <begin position="1"/>
        <end position="150"/>
    </location>
</feature>
<sequence>MIRKMKKEDAEIFYKMAEQFYASDAVLHPIPKKHHFDTFNEMMRSNVYLEGYIFEYNNKPVGYAITSKMFSQEAGGIMLWIDEIYIMEEYRSIGLGTEFFNYLKTTLDASIVRLRLEVEKDNERAKKLYKKMGFSPLEYDQMILDLKDMN</sequence>
<dbReference type="EMBL" id="CP036528">
    <property type="protein sequence ID" value="QBK24482.1"/>
    <property type="molecule type" value="Genomic_DNA"/>
</dbReference>
<dbReference type="Gene3D" id="3.40.630.30">
    <property type="match status" value="1"/>
</dbReference>
<dbReference type="InterPro" id="IPR051016">
    <property type="entry name" value="Diverse_Substrate_AcTransf"/>
</dbReference>
<proteinExistence type="predicted"/>
<evidence type="ECO:0000259" key="3">
    <source>
        <dbReference type="PROSITE" id="PS51186"/>
    </source>
</evidence>
<keyword evidence="5" id="KW-1185">Reference proteome</keyword>
<dbReference type="CDD" id="cd04301">
    <property type="entry name" value="NAT_SF"/>
    <property type="match status" value="1"/>
</dbReference>
<dbReference type="GO" id="GO:0008080">
    <property type="term" value="F:N-acetyltransferase activity"/>
    <property type="evidence" value="ECO:0007669"/>
    <property type="project" value="UniProtKB-ARBA"/>
</dbReference>
<evidence type="ECO:0000313" key="4">
    <source>
        <dbReference type="EMBL" id="QBK24482.1"/>
    </source>
</evidence>